<evidence type="ECO:0000313" key="1">
    <source>
        <dbReference type="EMBL" id="KAG5565801.1"/>
    </source>
</evidence>
<accession>A0AAV6LM05</accession>
<organism evidence="1 2">
    <name type="scientific">Rhododendron griersonianum</name>
    <dbReference type="NCBI Taxonomy" id="479676"/>
    <lineage>
        <taxon>Eukaryota</taxon>
        <taxon>Viridiplantae</taxon>
        <taxon>Streptophyta</taxon>
        <taxon>Embryophyta</taxon>
        <taxon>Tracheophyta</taxon>
        <taxon>Spermatophyta</taxon>
        <taxon>Magnoliopsida</taxon>
        <taxon>eudicotyledons</taxon>
        <taxon>Gunneridae</taxon>
        <taxon>Pentapetalae</taxon>
        <taxon>asterids</taxon>
        <taxon>Ericales</taxon>
        <taxon>Ericaceae</taxon>
        <taxon>Ericoideae</taxon>
        <taxon>Rhodoreae</taxon>
        <taxon>Rhododendron</taxon>
    </lineage>
</organism>
<keyword evidence="2" id="KW-1185">Reference proteome</keyword>
<dbReference type="AlphaFoldDB" id="A0AAV6LM05"/>
<reference evidence="1" key="1">
    <citation type="submission" date="2020-08" db="EMBL/GenBank/DDBJ databases">
        <title>Plant Genome Project.</title>
        <authorList>
            <person name="Zhang R.-G."/>
        </authorList>
    </citation>
    <scope>NUCLEOTIDE SEQUENCE</scope>
    <source>
        <strain evidence="1">WSP0</strain>
        <tissue evidence="1">Leaf</tissue>
    </source>
</reference>
<sequence>MDTDMGCAHDTAQTRRWEKNLENGMLMHYAADLLKTRVSCFVMLSLFHNFKDAIQQVEVEYVPEKQNYMVILMRSSGRSLRKFSFKGPVESEVSGLLIKVENDKRMRLLLVQPQKRRLTLILKRKSRMPNRKIKASQIRRKRFDFQYPVYYVALQRRMKIAELKQISTKPDVVEVRIVGKLSKLS</sequence>
<proteinExistence type="predicted"/>
<protein>
    <submittedName>
        <fullName evidence="1">Uncharacterized protein</fullName>
    </submittedName>
</protein>
<dbReference type="EMBL" id="JACTNZ010000001">
    <property type="protein sequence ID" value="KAG5565801.1"/>
    <property type="molecule type" value="Genomic_DNA"/>
</dbReference>
<evidence type="ECO:0000313" key="2">
    <source>
        <dbReference type="Proteomes" id="UP000823749"/>
    </source>
</evidence>
<gene>
    <name evidence="1" type="ORF">RHGRI_001655</name>
</gene>
<comment type="caution">
    <text evidence="1">The sequence shown here is derived from an EMBL/GenBank/DDBJ whole genome shotgun (WGS) entry which is preliminary data.</text>
</comment>
<dbReference type="Proteomes" id="UP000823749">
    <property type="component" value="Chromosome 1"/>
</dbReference>
<name>A0AAV6LM05_9ERIC</name>